<sequence length="391" mass="41725">MKKYLVPTAAMLASSCPAWAQSGVTLYGVADANIEYVNHIGVLPTAANGFNPGPAKDVVRLNSGGFAGSRWGIRGVEDLGQGAKALFVLESGFRIDSGGLMQGDRLFGRQAYIGLKNAQYGQITLGRQYTSLFDGTADFYPAYYAPQYTPIALVLGSNNREDNTIKYTGVFGPLTAVAHYSFGTGTALPQTASTGVAIGGNGEIPGHARRDGAYGAALVYSKGPFSAMVSMDQFNPTIGPAANPSSGSFKKYAGAMGYNFSSGRIMGGYRWGQNKSPSRDTYLRDDYFWLGGIYQFTPAFSMTIQYDYDNVKTVAGHANTANPWQINLIANYTLSKRTDLYLSTAYAKNAGLTLDTSLLSYTTTLSLGNSYVPGNGASNMLGLSVGIRHTF</sequence>
<dbReference type="InterPro" id="IPR050298">
    <property type="entry name" value="Gram-neg_bact_OMP"/>
</dbReference>
<evidence type="ECO:0000256" key="2">
    <source>
        <dbReference type="ARBA" id="ARBA00011233"/>
    </source>
</evidence>
<keyword evidence="14" id="KW-1185">Reference proteome</keyword>
<dbReference type="PANTHER" id="PTHR34501">
    <property type="entry name" value="PROTEIN YDDL-RELATED"/>
    <property type="match status" value="1"/>
</dbReference>
<evidence type="ECO:0000256" key="9">
    <source>
        <dbReference type="ARBA" id="ARBA00023136"/>
    </source>
</evidence>
<proteinExistence type="predicted"/>
<dbReference type="PANTHER" id="PTHR34501:SF9">
    <property type="entry name" value="MAJOR OUTER MEMBRANE PROTEIN P.IA"/>
    <property type="match status" value="1"/>
</dbReference>
<gene>
    <name evidence="13" type="ORF">LMG26411_08024</name>
</gene>
<dbReference type="Proteomes" id="UP000672657">
    <property type="component" value="Unassembled WGS sequence"/>
</dbReference>
<comment type="subcellular location">
    <subcellularLocation>
        <location evidence="1">Cell outer membrane</location>
        <topology evidence="1">Multi-pass membrane protein</topology>
    </subcellularLocation>
</comment>
<evidence type="ECO:0000256" key="11">
    <source>
        <dbReference type="SAM" id="SignalP"/>
    </source>
</evidence>
<accession>A0ABN7QBX2</accession>
<evidence type="ECO:0000256" key="8">
    <source>
        <dbReference type="ARBA" id="ARBA00023114"/>
    </source>
</evidence>
<keyword evidence="4" id="KW-1134">Transmembrane beta strand</keyword>
<feature type="chain" id="PRO_5045311446" evidence="11">
    <location>
        <begin position="21"/>
        <end position="391"/>
    </location>
</feature>
<evidence type="ECO:0000256" key="4">
    <source>
        <dbReference type="ARBA" id="ARBA00022452"/>
    </source>
</evidence>
<evidence type="ECO:0000256" key="7">
    <source>
        <dbReference type="ARBA" id="ARBA00023065"/>
    </source>
</evidence>
<dbReference type="RefSeq" id="WP_342344509.1">
    <property type="nucleotide sequence ID" value="NZ_CAJPVI010000109.1"/>
</dbReference>
<dbReference type="Pfam" id="PF13609">
    <property type="entry name" value="Porin_4"/>
    <property type="match status" value="1"/>
</dbReference>
<dbReference type="PROSITE" id="PS51257">
    <property type="entry name" value="PROKAR_LIPOPROTEIN"/>
    <property type="match status" value="1"/>
</dbReference>
<feature type="domain" description="Porin" evidence="12">
    <location>
        <begin position="8"/>
        <end position="350"/>
    </location>
</feature>
<comment type="caution">
    <text evidence="13">The sequence shown here is derived from an EMBL/GenBank/DDBJ whole genome shotgun (WGS) entry which is preliminary data.</text>
</comment>
<feature type="signal peptide" evidence="11">
    <location>
        <begin position="1"/>
        <end position="20"/>
    </location>
</feature>
<dbReference type="CDD" id="cd00342">
    <property type="entry name" value="gram_neg_porins"/>
    <property type="match status" value="1"/>
</dbReference>
<dbReference type="Gene3D" id="2.40.160.10">
    <property type="entry name" value="Porin"/>
    <property type="match status" value="1"/>
</dbReference>
<keyword evidence="7" id="KW-0406">Ion transport</keyword>
<protein>
    <submittedName>
        <fullName evidence="13">Outer membrane porin protein</fullName>
    </submittedName>
</protein>
<keyword evidence="8" id="KW-0626">Porin</keyword>
<dbReference type="SUPFAM" id="SSF56935">
    <property type="entry name" value="Porins"/>
    <property type="match status" value="1"/>
</dbReference>
<evidence type="ECO:0000259" key="12">
    <source>
        <dbReference type="Pfam" id="PF13609"/>
    </source>
</evidence>
<comment type="subunit">
    <text evidence="2">Homotrimer.</text>
</comment>
<evidence type="ECO:0000256" key="3">
    <source>
        <dbReference type="ARBA" id="ARBA00022448"/>
    </source>
</evidence>
<evidence type="ECO:0000256" key="10">
    <source>
        <dbReference type="ARBA" id="ARBA00023237"/>
    </source>
</evidence>
<evidence type="ECO:0000256" key="5">
    <source>
        <dbReference type="ARBA" id="ARBA00022692"/>
    </source>
</evidence>
<evidence type="ECO:0000313" key="14">
    <source>
        <dbReference type="Proteomes" id="UP000672657"/>
    </source>
</evidence>
<keyword evidence="6 11" id="KW-0732">Signal</keyword>
<keyword evidence="5" id="KW-0812">Transmembrane</keyword>
<reference evidence="13 14" key="1">
    <citation type="submission" date="2021-03" db="EMBL/GenBank/DDBJ databases">
        <authorList>
            <person name="Peeters C."/>
        </authorList>
    </citation>
    <scope>NUCLEOTIDE SEQUENCE [LARGE SCALE GENOMIC DNA]</scope>
    <source>
        <strain evidence="13 14">LMG 26411</strain>
    </source>
</reference>
<evidence type="ECO:0000256" key="1">
    <source>
        <dbReference type="ARBA" id="ARBA00004571"/>
    </source>
</evidence>
<evidence type="ECO:0000256" key="6">
    <source>
        <dbReference type="ARBA" id="ARBA00022729"/>
    </source>
</evidence>
<keyword evidence="10" id="KW-0998">Cell outer membrane</keyword>
<dbReference type="InterPro" id="IPR023614">
    <property type="entry name" value="Porin_dom_sf"/>
</dbReference>
<dbReference type="InterPro" id="IPR033900">
    <property type="entry name" value="Gram_neg_porin_domain"/>
</dbReference>
<keyword evidence="9" id="KW-0472">Membrane</keyword>
<dbReference type="EMBL" id="CAJPVI010000109">
    <property type="protein sequence ID" value="CAG2161136.1"/>
    <property type="molecule type" value="Genomic_DNA"/>
</dbReference>
<keyword evidence="3" id="KW-0813">Transport</keyword>
<organism evidence="13 14">
    <name type="scientific">Cupriavidus numazuensis</name>
    <dbReference type="NCBI Taxonomy" id="221992"/>
    <lineage>
        <taxon>Bacteria</taxon>
        <taxon>Pseudomonadati</taxon>
        <taxon>Pseudomonadota</taxon>
        <taxon>Betaproteobacteria</taxon>
        <taxon>Burkholderiales</taxon>
        <taxon>Burkholderiaceae</taxon>
        <taxon>Cupriavidus</taxon>
    </lineage>
</organism>
<evidence type="ECO:0000313" key="13">
    <source>
        <dbReference type="EMBL" id="CAG2161136.1"/>
    </source>
</evidence>
<name>A0ABN7QBX2_9BURK</name>